<reference evidence="2 3" key="1">
    <citation type="submission" date="2018-08" db="EMBL/GenBank/DDBJ databases">
        <title>A genome reference for cultivated species of the human gut microbiota.</title>
        <authorList>
            <person name="Zou Y."/>
            <person name="Xue W."/>
            <person name="Luo G."/>
        </authorList>
    </citation>
    <scope>NUCLEOTIDE SEQUENCE [LARGE SCALE GENOMIC DNA]</scope>
    <source>
        <strain evidence="2 3">OM06-4</strain>
    </source>
</reference>
<dbReference type="SUPFAM" id="SSF53041">
    <property type="entry name" value="Resolvase-like"/>
    <property type="match status" value="1"/>
</dbReference>
<dbReference type="EMBL" id="QUSL01000020">
    <property type="protein sequence ID" value="RGD83774.1"/>
    <property type="molecule type" value="Genomic_DNA"/>
</dbReference>
<dbReference type="InterPro" id="IPR006119">
    <property type="entry name" value="Resolv_N"/>
</dbReference>
<dbReference type="InterPro" id="IPR036162">
    <property type="entry name" value="Resolvase-like_N_sf"/>
</dbReference>
<comment type="caution">
    <text evidence="2">The sequence shown here is derived from an EMBL/GenBank/DDBJ whole genome shotgun (WGS) entry which is preliminary data.</text>
</comment>
<evidence type="ECO:0000259" key="1">
    <source>
        <dbReference type="Pfam" id="PF00239"/>
    </source>
</evidence>
<feature type="domain" description="Resolvase/invertase-type recombinase catalytic" evidence="1">
    <location>
        <begin position="9"/>
        <end position="106"/>
    </location>
</feature>
<evidence type="ECO:0000313" key="2">
    <source>
        <dbReference type="EMBL" id="RGD83774.1"/>
    </source>
</evidence>
<dbReference type="GO" id="GO:0000150">
    <property type="term" value="F:DNA strand exchange activity"/>
    <property type="evidence" value="ECO:0007669"/>
    <property type="project" value="InterPro"/>
</dbReference>
<proteinExistence type="predicted"/>
<dbReference type="Proteomes" id="UP000261032">
    <property type="component" value="Unassembled WGS sequence"/>
</dbReference>
<protein>
    <recommendedName>
        <fullName evidence="1">Resolvase/invertase-type recombinase catalytic domain-containing protein</fullName>
    </recommendedName>
</protein>
<dbReference type="Gene3D" id="3.40.50.1390">
    <property type="entry name" value="Resolvase, N-terminal catalytic domain"/>
    <property type="match status" value="1"/>
</dbReference>
<sequence length="118" mass="13789">MKQQRAWIHCRVLAESSRNLLNYQEEVLSNLADDNNLKIVGVTKSISSGKNFNSFDMQKLITHIKRHDIDIILVTSRKRISIYDDLYEEFEMLCKMHDVLIISLKDIEDIISNIFSNC</sequence>
<dbReference type="AlphaFoldDB" id="A0A3E3EB84"/>
<gene>
    <name evidence="2" type="ORF">DXB93_12130</name>
</gene>
<evidence type="ECO:0000313" key="3">
    <source>
        <dbReference type="Proteomes" id="UP000261032"/>
    </source>
</evidence>
<organism evidence="2 3">
    <name type="scientific">Thomasclavelia ramosa</name>
    <dbReference type="NCBI Taxonomy" id="1547"/>
    <lineage>
        <taxon>Bacteria</taxon>
        <taxon>Bacillati</taxon>
        <taxon>Bacillota</taxon>
        <taxon>Erysipelotrichia</taxon>
        <taxon>Erysipelotrichales</taxon>
        <taxon>Coprobacillaceae</taxon>
        <taxon>Thomasclavelia</taxon>
    </lineage>
</organism>
<dbReference type="GeneID" id="78228990"/>
<dbReference type="RefSeq" id="WP_008787713.1">
    <property type="nucleotide sequence ID" value="NZ_QUSL01000020.1"/>
</dbReference>
<accession>A0A3E3EB84</accession>
<name>A0A3E3EB84_9FIRM</name>
<dbReference type="Pfam" id="PF00239">
    <property type="entry name" value="Resolvase"/>
    <property type="match status" value="1"/>
</dbReference>
<dbReference type="GO" id="GO:0003677">
    <property type="term" value="F:DNA binding"/>
    <property type="evidence" value="ECO:0007669"/>
    <property type="project" value="InterPro"/>
</dbReference>